<dbReference type="GO" id="GO:0015648">
    <property type="term" value="F:lipid-linked peptidoglycan transporter activity"/>
    <property type="evidence" value="ECO:0007669"/>
    <property type="project" value="TreeGrafter"/>
</dbReference>
<keyword evidence="5" id="KW-0573">Peptidoglycan synthesis</keyword>
<gene>
    <name evidence="9" type="ORF">SAMN05660642_04752</name>
</gene>
<dbReference type="Proteomes" id="UP000198680">
    <property type="component" value="Unassembled WGS sequence"/>
</dbReference>
<feature type="transmembrane region" description="Helical" evidence="8">
    <location>
        <begin position="167"/>
        <end position="189"/>
    </location>
</feature>
<accession>A0A1H0B2Q4</accession>
<feature type="transmembrane region" description="Helical" evidence="8">
    <location>
        <begin position="321"/>
        <end position="347"/>
    </location>
</feature>
<dbReference type="Pfam" id="PF03023">
    <property type="entry name" value="MurJ"/>
    <property type="match status" value="1"/>
</dbReference>
<dbReference type="GO" id="GO:0005886">
    <property type="term" value="C:plasma membrane"/>
    <property type="evidence" value="ECO:0007669"/>
    <property type="project" value="UniProtKB-SubCell"/>
</dbReference>
<feature type="transmembrane region" description="Helical" evidence="8">
    <location>
        <begin position="463"/>
        <end position="485"/>
    </location>
</feature>
<feature type="transmembrane region" description="Helical" evidence="8">
    <location>
        <begin position="367"/>
        <end position="388"/>
    </location>
</feature>
<evidence type="ECO:0000256" key="5">
    <source>
        <dbReference type="ARBA" id="ARBA00022984"/>
    </source>
</evidence>
<evidence type="ECO:0000313" key="9">
    <source>
        <dbReference type="EMBL" id="SDN39922.1"/>
    </source>
</evidence>
<dbReference type="STRING" id="1137991.SAMN05660642_04752"/>
<feature type="transmembrane region" description="Helical" evidence="8">
    <location>
        <begin position="243"/>
        <end position="265"/>
    </location>
</feature>
<comment type="subcellular location">
    <subcellularLocation>
        <location evidence="1">Cell membrane</location>
        <topology evidence="1">Multi-pass membrane protein</topology>
    </subcellularLocation>
</comment>
<dbReference type="RefSeq" id="WP_091224067.1">
    <property type="nucleotide sequence ID" value="NZ_FNHE01000019.1"/>
</dbReference>
<feature type="transmembrane region" description="Helical" evidence="8">
    <location>
        <begin position="491"/>
        <end position="514"/>
    </location>
</feature>
<protein>
    <submittedName>
        <fullName evidence="9">Putative peptidoglycan lipid II flippase</fullName>
    </submittedName>
</protein>
<organism evidence="9 10">
    <name type="scientific">Geodermatophilus siccatus</name>
    <dbReference type="NCBI Taxonomy" id="1137991"/>
    <lineage>
        <taxon>Bacteria</taxon>
        <taxon>Bacillati</taxon>
        <taxon>Actinomycetota</taxon>
        <taxon>Actinomycetes</taxon>
        <taxon>Geodermatophilales</taxon>
        <taxon>Geodermatophilaceae</taxon>
        <taxon>Geodermatophilus</taxon>
    </lineage>
</organism>
<dbReference type="PRINTS" id="PR01806">
    <property type="entry name" value="VIRFACTRMVIN"/>
</dbReference>
<evidence type="ECO:0000256" key="7">
    <source>
        <dbReference type="ARBA" id="ARBA00023136"/>
    </source>
</evidence>
<keyword evidence="10" id="KW-1185">Reference proteome</keyword>
<feature type="transmembrane region" description="Helical" evidence="8">
    <location>
        <begin position="91"/>
        <end position="111"/>
    </location>
</feature>
<feature type="transmembrane region" description="Helical" evidence="8">
    <location>
        <begin position="400"/>
        <end position="421"/>
    </location>
</feature>
<keyword evidence="4" id="KW-0133">Cell shape</keyword>
<dbReference type="GO" id="GO:0009252">
    <property type="term" value="P:peptidoglycan biosynthetic process"/>
    <property type="evidence" value="ECO:0007669"/>
    <property type="project" value="UniProtKB-KW"/>
</dbReference>
<dbReference type="InterPro" id="IPR004268">
    <property type="entry name" value="MurJ"/>
</dbReference>
<feature type="transmembrane region" description="Helical" evidence="8">
    <location>
        <begin position="131"/>
        <end position="155"/>
    </location>
</feature>
<evidence type="ECO:0000256" key="4">
    <source>
        <dbReference type="ARBA" id="ARBA00022960"/>
    </source>
</evidence>
<keyword evidence="3 8" id="KW-0812">Transmembrane</keyword>
<dbReference type="InterPro" id="IPR051050">
    <property type="entry name" value="Lipid_II_flippase_MurJ/MviN"/>
</dbReference>
<evidence type="ECO:0000313" key="10">
    <source>
        <dbReference type="Proteomes" id="UP000198680"/>
    </source>
</evidence>
<keyword evidence="7 8" id="KW-0472">Membrane</keyword>
<feature type="transmembrane region" description="Helical" evidence="8">
    <location>
        <begin position="57"/>
        <end position="79"/>
    </location>
</feature>
<feature type="transmembrane region" description="Helical" evidence="8">
    <location>
        <begin position="277"/>
        <end position="300"/>
    </location>
</feature>
<dbReference type="OrthoDB" id="4350032at2"/>
<evidence type="ECO:0000256" key="3">
    <source>
        <dbReference type="ARBA" id="ARBA00022692"/>
    </source>
</evidence>
<keyword evidence="2" id="KW-1003">Cell membrane</keyword>
<sequence length="541" mass="53135">MSPRQVVQGVAGAAALIAVLTVLARLAGFGRTLVFTNAVGAGSTGDTYLAANSVPNIVFEVVAGGALASLVVPMLAGGIATGDREQVRRTASALLGWSLLVLTPLAVLLAVCAEPVARLLLGSQDPGQVDLAARFLVVFAPQVVLYGIGIVLTGVLQAHRRFAAPALAPLLSSVVVAGAYLAFAAIGGSRTAEGLSTPAELVLSVGTTLGVAALSLSLLLPVRRLRLGLRPSLRFPVGAAPRVRRLAVAGVLTLAGQQLLAAVAIRLANAGAPDGTQVVYAAGLTVFLVPWAALAVPLATSAYPGLAERAETGDEAGFRRALAPVTALVVVASTVAAAVLVAVAGPMAGVFLAGEPAGVVGALRDTIVAFAPGLPGYGVVAVLSRALYARGLWRAPTACVLGGWLLAVAANVVLAAVLPAADRGVALAAGHSAGVTVAGLALLAVVARVVGPAGLAGVVRTGLPALLAAALAAAAGLAVAGALGADPVPQGRLVATVGAGALAAAAALAVAAAVMMGTARRPLVAAVRGLRRSDPQEVHGG</sequence>
<proteinExistence type="predicted"/>
<dbReference type="EMBL" id="FNHE01000019">
    <property type="protein sequence ID" value="SDN39922.1"/>
    <property type="molecule type" value="Genomic_DNA"/>
</dbReference>
<evidence type="ECO:0000256" key="2">
    <source>
        <dbReference type="ARBA" id="ARBA00022475"/>
    </source>
</evidence>
<dbReference type="PANTHER" id="PTHR47019">
    <property type="entry name" value="LIPID II FLIPPASE MURJ"/>
    <property type="match status" value="1"/>
</dbReference>
<feature type="transmembrane region" description="Helical" evidence="8">
    <location>
        <begin position="201"/>
        <end position="222"/>
    </location>
</feature>
<dbReference type="PANTHER" id="PTHR47019:SF1">
    <property type="entry name" value="LIPID II FLIPPASE MURJ"/>
    <property type="match status" value="1"/>
</dbReference>
<feature type="transmembrane region" description="Helical" evidence="8">
    <location>
        <begin position="433"/>
        <end position="451"/>
    </location>
</feature>
<dbReference type="AlphaFoldDB" id="A0A1H0B2Q4"/>
<evidence type="ECO:0000256" key="6">
    <source>
        <dbReference type="ARBA" id="ARBA00022989"/>
    </source>
</evidence>
<keyword evidence="6 8" id="KW-1133">Transmembrane helix</keyword>
<dbReference type="GO" id="GO:0008360">
    <property type="term" value="P:regulation of cell shape"/>
    <property type="evidence" value="ECO:0007669"/>
    <property type="project" value="UniProtKB-KW"/>
</dbReference>
<dbReference type="GO" id="GO:0034204">
    <property type="term" value="P:lipid translocation"/>
    <property type="evidence" value="ECO:0007669"/>
    <property type="project" value="TreeGrafter"/>
</dbReference>
<evidence type="ECO:0000256" key="8">
    <source>
        <dbReference type="SAM" id="Phobius"/>
    </source>
</evidence>
<reference evidence="10" key="1">
    <citation type="submission" date="2016-10" db="EMBL/GenBank/DDBJ databases">
        <authorList>
            <person name="Varghese N."/>
            <person name="Submissions S."/>
        </authorList>
    </citation>
    <scope>NUCLEOTIDE SEQUENCE [LARGE SCALE GENOMIC DNA]</scope>
    <source>
        <strain evidence="10">DSM 45419</strain>
    </source>
</reference>
<name>A0A1H0B2Q4_9ACTN</name>
<evidence type="ECO:0000256" key="1">
    <source>
        <dbReference type="ARBA" id="ARBA00004651"/>
    </source>
</evidence>